<dbReference type="RefSeq" id="WP_132766996.1">
    <property type="nucleotide sequence ID" value="NZ_SMAB01000002.1"/>
</dbReference>
<protein>
    <submittedName>
        <fullName evidence="1">Uncharacterized protein</fullName>
    </submittedName>
</protein>
<dbReference type="EMBL" id="SMAB01000002">
    <property type="protein sequence ID" value="TCS84136.1"/>
    <property type="molecule type" value="Genomic_DNA"/>
</dbReference>
<evidence type="ECO:0000313" key="1">
    <source>
        <dbReference type="EMBL" id="TCS84136.1"/>
    </source>
</evidence>
<dbReference type="OrthoDB" id="2597874at2"/>
<organism evidence="1 2">
    <name type="scientific">Tepidibacillus fermentans</name>
    <dbReference type="NCBI Taxonomy" id="1281767"/>
    <lineage>
        <taxon>Bacteria</taxon>
        <taxon>Bacillati</taxon>
        <taxon>Bacillota</taxon>
        <taxon>Bacilli</taxon>
        <taxon>Bacillales</taxon>
        <taxon>Bacillaceae</taxon>
        <taxon>Tepidibacillus</taxon>
    </lineage>
</organism>
<keyword evidence="2" id="KW-1185">Reference proteome</keyword>
<name>A0A4R3KLB0_9BACI</name>
<accession>A0A4R3KLB0</accession>
<comment type="caution">
    <text evidence="1">The sequence shown here is derived from an EMBL/GenBank/DDBJ whole genome shotgun (WGS) entry which is preliminary data.</text>
</comment>
<dbReference type="Proteomes" id="UP000295788">
    <property type="component" value="Unassembled WGS sequence"/>
</dbReference>
<reference evidence="1 2" key="1">
    <citation type="submission" date="2019-03" db="EMBL/GenBank/DDBJ databases">
        <title>Genomic Encyclopedia of Type Strains, Phase IV (KMG-IV): sequencing the most valuable type-strain genomes for metagenomic binning, comparative biology and taxonomic classification.</title>
        <authorList>
            <person name="Goeker M."/>
        </authorList>
    </citation>
    <scope>NUCLEOTIDE SEQUENCE [LARGE SCALE GENOMIC DNA]</scope>
    <source>
        <strain evidence="1 2">DSM 23802</strain>
    </source>
</reference>
<evidence type="ECO:0000313" key="2">
    <source>
        <dbReference type="Proteomes" id="UP000295788"/>
    </source>
</evidence>
<dbReference type="AlphaFoldDB" id="A0A4R3KLB0"/>
<sequence length="173" mass="20196">MHSFQHVSKGMMAALILSVVIAFMISLVPNVQLSQFQPELLVFKHQNQFILSEENLVDFVSSTPFHLMIKKVTWKEDTLSIDFLIDKNHQVETNDMFKDLYMVTEKGFIQSKNIKKILLRVFLNNMDTVFMSVSADKKDILKNPTMELEPSMTYKEFLDKYFNTNYGNVIKQN</sequence>
<proteinExistence type="predicted"/>
<gene>
    <name evidence="1" type="ORF">EDD72_102180</name>
</gene>